<evidence type="ECO:0000256" key="2">
    <source>
        <dbReference type="ARBA" id="ARBA00022603"/>
    </source>
</evidence>
<comment type="similarity">
    <text evidence="5">Belongs to the class I-like SAM-binding methyltransferase superfamily. C5-methyltransferase family.</text>
</comment>
<dbReference type="EMBL" id="JAVRQU010000003">
    <property type="protein sequence ID" value="KAK5705322.1"/>
    <property type="molecule type" value="Genomic_DNA"/>
</dbReference>
<evidence type="ECO:0000313" key="7">
    <source>
        <dbReference type="EMBL" id="KAK5705322.1"/>
    </source>
</evidence>
<dbReference type="PANTHER" id="PTHR10629">
    <property type="entry name" value="CYTOSINE-SPECIFIC METHYLTRANSFERASE"/>
    <property type="match status" value="1"/>
</dbReference>
<gene>
    <name evidence="7" type="ORF">LTR97_002440</name>
</gene>
<feature type="compositionally biased region" description="Acidic residues" evidence="6">
    <location>
        <begin position="33"/>
        <end position="43"/>
    </location>
</feature>
<dbReference type="GO" id="GO:0044027">
    <property type="term" value="P:negative regulation of gene expression via chromosomal CpG island methylation"/>
    <property type="evidence" value="ECO:0007669"/>
    <property type="project" value="TreeGrafter"/>
</dbReference>
<feature type="compositionally biased region" description="Basic and acidic residues" evidence="6">
    <location>
        <begin position="659"/>
        <end position="679"/>
    </location>
</feature>
<dbReference type="PROSITE" id="PS51679">
    <property type="entry name" value="SAM_MT_C5"/>
    <property type="match status" value="1"/>
</dbReference>
<feature type="compositionally biased region" description="Polar residues" evidence="6">
    <location>
        <begin position="297"/>
        <end position="313"/>
    </location>
</feature>
<feature type="region of interest" description="Disordered" evidence="6">
    <location>
        <begin position="659"/>
        <end position="701"/>
    </location>
</feature>
<dbReference type="InterPro" id="IPR029063">
    <property type="entry name" value="SAM-dependent_MTases_sf"/>
</dbReference>
<feature type="compositionally biased region" description="Acidic residues" evidence="6">
    <location>
        <begin position="692"/>
        <end position="701"/>
    </location>
</feature>
<evidence type="ECO:0000256" key="4">
    <source>
        <dbReference type="ARBA" id="ARBA00022691"/>
    </source>
</evidence>
<dbReference type="AlphaFoldDB" id="A0AAN7WHR3"/>
<accession>A0AAN7WHR3</accession>
<dbReference type="InterPro" id="IPR001525">
    <property type="entry name" value="C5_MeTfrase"/>
</dbReference>
<evidence type="ECO:0000256" key="6">
    <source>
        <dbReference type="SAM" id="MobiDB-lite"/>
    </source>
</evidence>
<evidence type="ECO:0000256" key="5">
    <source>
        <dbReference type="PROSITE-ProRule" id="PRU01016"/>
    </source>
</evidence>
<dbReference type="Proteomes" id="UP001310594">
    <property type="component" value="Unassembled WGS sequence"/>
</dbReference>
<protein>
    <recommendedName>
        <fullName evidence="1">DNA (cytosine-5-)-methyltransferase</fullName>
        <ecNumber evidence="1">2.1.1.37</ecNumber>
    </recommendedName>
</protein>
<dbReference type="GO" id="GO:0003886">
    <property type="term" value="F:DNA (cytosine-5-)-methyltransferase activity"/>
    <property type="evidence" value="ECO:0007669"/>
    <property type="project" value="UniProtKB-EC"/>
</dbReference>
<dbReference type="Pfam" id="PF00145">
    <property type="entry name" value="DNA_methylase"/>
    <property type="match status" value="1"/>
</dbReference>
<sequence length="701" mass="78830">MAPSSSRKRRYSSSNDWTGMDELIRGVPLIDLSETDDEDEEQDPISIHDSADDDEIEVESDAGVLPRGQAAERCRTIAAWPLSGFEFVGSARTSIDLEVVVDIDVELMDGDEPSGDFLRVKRIMSHRRSGEVILRGILFRRAFLMDRMLRKAQNEICAILVDVEPDEANPRMNDHLADVPIECVGVVRRVILTNIPFAGNYGNERRKWDDHSFRDRYTMSPEAANDDGELCCRWKRVEYNDADGRQAAARTGKKAKRDIASQIFKTVEKTTTENEETISADSHGNRVVRRKMRSESVYETQFSPTSMPRNASSRRSEQDISPDLAALISEQRTHFDALAGGGGATSGAQLTGSIITFLLDKSVDACNTLRLAFPGATILQTVLGDFFHNNNGRDCSYQVATAHISYPCKTYSGAHTRAGKDDEMNEDAACSVEDIFRMTRPKVATFEQTNAMVSYKKNHHVWRRLIRDITWNSYSVRWRVMDATKHGSTSKRERLIIIAACPGHPLPAFPPPRVERQRTIRDVLAQVGLMRVEKHMQAFTQFKVAKPRYDDDVTLNYTITCSGGEGDIHPGGERSFTGQELAVLAGFPWWRRFAIASMTKLREIIGNVVPVGLAMDLYYMVHKSLDEGEEEMAQWLLDAGLLGEEDVIAMREKQELRREDAKAEAVRKEGALHRREPKQSSKPKATQAPIVLDEDDVITID</sequence>
<feature type="region of interest" description="Disordered" evidence="6">
    <location>
        <begin position="28"/>
        <end position="53"/>
    </location>
</feature>
<dbReference type="Gene3D" id="3.90.120.10">
    <property type="entry name" value="DNA Methylase, subunit A, domain 2"/>
    <property type="match status" value="1"/>
</dbReference>
<dbReference type="GO" id="GO:0003677">
    <property type="term" value="F:DNA binding"/>
    <property type="evidence" value="ECO:0007669"/>
    <property type="project" value="TreeGrafter"/>
</dbReference>
<keyword evidence="4 5" id="KW-0949">S-adenosyl-L-methionine</keyword>
<reference evidence="7" key="1">
    <citation type="submission" date="2023-08" db="EMBL/GenBank/DDBJ databases">
        <title>Black Yeasts Isolated from many extreme environments.</title>
        <authorList>
            <person name="Coleine C."/>
            <person name="Stajich J.E."/>
            <person name="Selbmann L."/>
        </authorList>
    </citation>
    <scope>NUCLEOTIDE SEQUENCE</scope>
    <source>
        <strain evidence="7">CCFEE 5810</strain>
    </source>
</reference>
<name>A0AAN7WHR3_9PEZI</name>
<dbReference type="GO" id="GO:0032259">
    <property type="term" value="P:methylation"/>
    <property type="evidence" value="ECO:0007669"/>
    <property type="project" value="UniProtKB-KW"/>
</dbReference>
<proteinExistence type="inferred from homology"/>
<evidence type="ECO:0000256" key="1">
    <source>
        <dbReference type="ARBA" id="ARBA00011975"/>
    </source>
</evidence>
<dbReference type="PANTHER" id="PTHR10629:SF52">
    <property type="entry name" value="DNA (CYTOSINE-5)-METHYLTRANSFERASE 1"/>
    <property type="match status" value="1"/>
</dbReference>
<feature type="region of interest" description="Disordered" evidence="6">
    <location>
        <begin position="274"/>
        <end position="319"/>
    </location>
</feature>
<organism evidence="7 8">
    <name type="scientific">Elasticomyces elasticus</name>
    <dbReference type="NCBI Taxonomy" id="574655"/>
    <lineage>
        <taxon>Eukaryota</taxon>
        <taxon>Fungi</taxon>
        <taxon>Dikarya</taxon>
        <taxon>Ascomycota</taxon>
        <taxon>Pezizomycotina</taxon>
        <taxon>Dothideomycetes</taxon>
        <taxon>Dothideomycetidae</taxon>
        <taxon>Mycosphaerellales</taxon>
        <taxon>Teratosphaeriaceae</taxon>
        <taxon>Elasticomyces</taxon>
    </lineage>
</organism>
<keyword evidence="2 5" id="KW-0489">Methyltransferase</keyword>
<comment type="caution">
    <text evidence="7">The sequence shown here is derived from an EMBL/GenBank/DDBJ whole genome shotgun (WGS) entry which is preliminary data.</text>
</comment>
<evidence type="ECO:0000256" key="3">
    <source>
        <dbReference type="ARBA" id="ARBA00022679"/>
    </source>
</evidence>
<feature type="active site" evidence="5">
    <location>
        <position position="408"/>
    </location>
</feature>
<dbReference type="GO" id="GO:0005634">
    <property type="term" value="C:nucleus"/>
    <property type="evidence" value="ECO:0007669"/>
    <property type="project" value="TreeGrafter"/>
</dbReference>
<dbReference type="InterPro" id="IPR050390">
    <property type="entry name" value="C5-Methyltransferase"/>
</dbReference>
<dbReference type="SUPFAM" id="SSF53335">
    <property type="entry name" value="S-adenosyl-L-methionine-dependent methyltransferases"/>
    <property type="match status" value="1"/>
</dbReference>
<keyword evidence="3 5" id="KW-0808">Transferase</keyword>
<dbReference type="EC" id="2.1.1.37" evidence="1"/>
<dbReference type="Gene3D" id="3.40.50.150">
    <property type="entry name" value="Vaccinia Virus protein VP39"/>
    <property type="match status" value="1"/>
</dbReference>
<evidence type="ECO:0000313" key="8">
    <source>
        <dbReference type="Proteomes" id="UP001310594"/>
    </source>
</evidence>